<keyword evidence="2" id="KW-0489">Methyltransferase</keyword>
<name>A0A4R5VXC3_9BACI</name>
<protein>
    <submittedName>
        <fullName evidence="2">Methyltransferase</fullName>
    </submittedName>
</protein>
<reference evidence="2 3" key="1">
    <citation type="submission" date="2019-03" db="EMBL/GenBank/DDBJ databases">
        <title>Bacillus niacini sp. nov. a Nicotinate-Metabolizing Mesophile Isolated from Soil.</title>
        <authorList>
            <person name="Zhang G."/>
        </authorList>
    </citation>
    <scope>NUCLEOTIDE SEQUENCE [LARGE SCALE GENOMIC DNA]</scope>
    <source>
        <strain evidence="2 3">WN066</strain>
    </source>
</reference>
<gene>
    <name evidence="2" type="ORF">E2K98_03980</name>
    <name evidence="1" type="ORF">RCG21_01320</name>
</gene>
<dbReference type="Proteomes" id="UP001178888">
    <property type="component" value="Unassembled WGS sequence"/>
</dbReference>
<evidence type="ECO:0000313" key="4">
    <source>
        <dbReference type="Proteomes" id="UP001178888"/>
    </source>
</evidence>
<dbReference type="Proteomes" id="UP000295132">
    <property type="component" value="Unassembled WGS sequence"/>
</dbReference>
<dbReference type="RefSeq" id="WP_133332981.1">
    <property type="nucleotide sequence ID" value="NZ_JAVGVR010000001.1"/>
</dbReference>
<evidence type="ECO:0000313" key="2">
    <source>
        <dbReference type="EMBL" id="TDK64035.1"/>
    </source>
</evidence>
<reference evidence="1" key="2">
    <citation type="submission" date="2023-08" db="EMBL/GenBank/DDBJ databases">
        <title>Nitrogen cycling bacteria in agricultural field soils.</title>
        <authorList>
            <person name="Jang J."/>
        </authorList>
    </citation>
    <scope>NUCLEOTIDE SEQUENCE</scope>
    <source>
        <strain evidence="1">PS3-36</strain>
    </source>
</reference>
<keyword evidence="4" id="KW-1185">Reference proteome</keyword>
<sequence>MRKILVEVYNPAASRSFDVFIPVKSKLYEVLMLLSNTVSELSQGYYKASEQTILCDRKTGNVLDLGRTIEELGLKNGAKLMLL</sequence>
<dbReference type="EMBL" id="JAVGVR010000001">
    <property type="protein sequence ID" value="MDQ6595103.1"/>
    <property type="molecule type" value="Genomic_DNA"/>
</dbReference>
<dbReference type="GO" id="GO:0008168">
    <property type="term" value="F:methyltransferase activity"/>
    <property type="evidence" value="ECO:0007669"/>
    <property type="project" value="UniProtKB-KW"/>
</dbReference>
<evidence type="ECO:0000313" key="1">
    <source>
        <dbReference type="EMBL" id="MDQ6595103.1"/>
    </source>
</evidence>
<dbReference type="GO" id="GO:0032259">
    <property type="term" value="P:methylation"/>
    <property type="evidence" value="ECO:0007669"/>
    <property type="project" value="UniProtKB-KW"/>
</dbReference>
<proteinExistence type="predicted"/>
<keyword evidence="2" id="KW-0808">Transferase</keyword>
<dbReference type="AlphaFoldDB" id="A0A4R5VXC3"/>
<accession>A0A4R5VXC3</accession>
<dbReference type="EMBL" id="SMYO01000002">
    <property type="protein sequence ID" value="TDK64035.1"/>
    <property type="molecule type" value="Genomic_DNA"/>
</dbReference>
<organism evidence="2 3">
    <name type="scientific">Bacillus salipaludis</name>
    <dbReference type="NCBI Taxonomy" id="2547811"/>
    <lineage>
        <taxon>Bacteria</taxon>
        <taxon>Bacillati</taxon>
        <taxon>Bacillota</taxon>
        <taxon>Bacilli</taxon>
        <taxon>Bacillales</taxon>
        <taxon>Bacillaceae</taxon>
        <taxon>Bacillus</taxon>
    </lineage>
</organism>
<evidence type="ECO:0000313" key="3">
    <source>
        <dbReference type="Proteomes" id="UP000295132"/>
    </source>
</evidence>
<comment type="caution">
    <text evidence="2">The sequence shown here is derived from an EMBL/GenBank/DDBJ whole genome shotgun (WGS) entry which is preliminary data.</text>
</comment>